<organism evidence="2 3">
    <name type="scientific">Wallemia ichthyophaga</name>
    <dbReference type="NCBI Taxonomy" id="245174"/>
    <lineage>
        <taxon>Eukaryota</taxon>
        <taxon>Fungi</taxon>
        <taxon>Dikarya</taxon>
        <taxon>Basidiomycota</taxon>
        <taxon>Wallemiomycotina</taxon>
        <taxon>Wallemiomycetes</taxon>
        <taxon>Wallemiales</taxon>
        <taxon>Wallemiaceae</taxon>
        <taxon>Wallemia</taxon>
    </lineage>
</organism>
<dbReference type="PANTHER" id="PTHR17630">
    <property type="entry name" value="DIENELACTONE HYDROLASE"/>
    <property type="match status" value="1"/>
</dbReference>
<dbReference type="InterPro" id="IPR002925">
    <property type="entry name" value="Dienelactn_hydro"/>
</dbReference>
<protein>
    <recommendedName>
        <fullName evidence="1">Dienelactone hydrolase domain-containing protein</fullName>
    </recommendedName>
</protein>
<dbReference type="InterPro" id="IPR029058">
    <property type="entry name" value="AB_hydrolase_fold"/>
</dbReference>
<dbReference type="PANTHER" id="PTHR17630:SF55">
    <property type="entry name" value="DIENELACTONE HYDROLASE FAMILY PROTEIN (AFU_ORTHOLOGUE AFUA_1G01900)"/>
    <property type="match status" value="1"/>
</dbReference>
<dbReference type="Gene3D" id="3.40.50.1820">
    <property type="entry name" value="alpha/beta hydrolase"/>
    <property type="match status" value="1"/>
</dbReference>
<dbReference type="Pfam" id="PF01738">
    <property type="entry name" value="DLH"/>
    <property type="match status" value="1"/>
</dbReference>
<feature type="domain" description="Dienelactone hydrolase" evidence="1">
    <location>
        <begin position="28"/>
        <end position="248"/>
    </location>
</feature>
<dbReference type="SUPFAM" id="SSF53474">
    <property type="entry name" value="alpha/beta-Hydrolases"/>
    <property type="match status" value="1"/>
</dbReference>
<accession>A0A4T0IDA0</accession>
<comment type="caution">
    <text evidence="2">The sequence shown here is derived from an EMBL/GenBank/DDBJ whole genome shotgun (WGS) entry which is preliminary data.</text>
</comment>
<dbReference type="Proteomes" id="UP000306954">
    <property type="component" value="Unassembled WGS sequence"/>
</dbReference>
<dbReference type="EMBL" id="SPOF01000007">
    <property type="protein sequence ID" value="TIB15464.1"/>
    <property type="molecule type" value="Genomic_DNA"/>
</dbReference>
<sequence>MEHCCKYIASFSSQAPKGIESTIAEHKVYITSPDHSQNDIVVVIIPDIFGWSLTNTRVLADAYAAQAGVRVYVPDFYAGDHAPFDKTALKNFDLNQFISKHPPREKRDEVEHVAKAIKESSKAHRLAAIGFCWGAPSALYMGRQGGVADGVSFAHPSLVQDDDFSALAKPAMFICAEHDPIFTKEIENKARSIMADKANAQGDNRVYSTWHTFLGTQHHFATRGDEDDPYTARAMKDAQCLASNFFKSFRGD</sequence>
<name>A0A4T0IDA0_WALIC</name>
<evidence type="ECO:0000259" key="1">
    <source>
        <dbReference type="Pfam" id="PF01738"/>
    </source>
</evidence>
<dbReference type="GO" id="GO:0016787">
    <property type="term" value="F:hydrolase activity"/>
    <property type="evidence" value="ECO:0007669"/>
    <property type="project" value="InterPro"/>
</dbReference>
<dbReference type="AlphaFoldDB" id="A0A4T0IDA0"/>
<reference evidence="2 3" key="1">
    <citation type="submission" date="2019-03" db="EMBL/GenBank/DDBJ databases">
        <title>Sequencing 23 genomes of Wallemia ichthyophaga.</title>
        <authorList>
            <person name="Gostincar C."/>
        </authorList>
    </citation>
    <scope>NUCLEOTIDE SEQUENCE [LARGE SCALE GENOMIC DNA]</scope>
    <source>
        <strain evidence="2 3">EXF-8621</strain>
    </source>
</reference>
<proteinExistence type="predicted"/>
<evidence type="ECO:0000313" key="3">
    <source>
        <dbReference type="Proteomes" id="UP000306954"/>
    </source>
</evidence>
<gene>
    <name evidence="2" type="ORF">E3P90_00947</name>
</gene>
<evidence type="ECO:0000313" key="2">
    <source>
        <dbReference type="EMBL" id="TIB15464.1"/>
    </source>
</evidence>